<dbReference type="PANTHER" id="PTHR11799">
    <property type="entry name" value="PARAOXONASE"/>
    <property type="match status" value="1"/>
</dbReference>
<evidence type="ECO:0000313" key="2">
    <source>
        <dbReference type="Proteomes" id="UP000886523"/>
    </source>
</evidence>
<dbReference type="InterPro" id="IPR051288">
    <property type="entry name" value="Serum_paraoxonase/arylesterase"/>
</dbReference>
<dbReference type="InterPro" id="IPR011042">
    <property type="entry name" value="6-blade_b-propeller_TolB-like"/>
</dbReference>
<dbReference type="Gene3D" id="2.120.10.30">
    <property type="entry name" value="TolB, C-terminal domain"/>
    <property type="match status" value="1"/>
</dbReference>
<dbReference type="OrthoDB" id="5307922at2759"/>
<reference evidence="1" key="1">
    <citation type="journal article" date="2020" name="Nat. Commun.">
        <title>Large-scale genome sequencing of mycorrhizal fungi provides insights into the early evolution of symbiotic traits.</title>
        <authorList>
            <person name="Miyauchi S."/>
            <person name="Kiss E."/>
            <person name="Kuo A."/>
            <person name="Drula E."/>
            <person name="Kohler A."/>
            <person name="Sanchez-Garcia M."/>
            <person name="Morin E."/>
            <person name="Andreopoulos B."/>
            <person name="Barry K.W."/>
            <person name="Bonito G."/>
            <person name="Buee M."/>
            <person name="Carver A."/>
            <person name="Chen C."/>
            <person name="Cichocki N."/>
            <person name="Clum A."/>
            <person name="Culley D."/>
            <person name="Crous P.W."/>
            <person name="Fauchery L."/>
            <person name="Girlanda M."/>
            <person name="Hayes R.D."/>
            <person name="Keri Z."/>
            <person name="LaButti K."/>
            <person name="Lipzen A."/>
            <person name="Lombard V."/>
            <person name="Magnuson J."/>
            <person name="Maillard F."/>
            <person name="Murat C."/>
            <person name="Nolan M."/>
            <person name="Ohm R.A."/>
            <person name="Pangilinan J."/>
            <person name="Pereira M.F."/>
            <person name="Perotto S."/>
            <person name="Peter M."/>
            <person name="Pfister S."/>
            <person name="Riley R."/>
            <person name="Sitrit Y."/>
            <person name="Stielow J.B."/>
            <person name="Szollosi G."/>
            <person name="Zifcakova L."/>
            <person name="Stursova M."/>
            <person name="Spatafora J.W."/>
            <person name="Tedersoo L."/>
            <person name="Vaario L.M."/>
            <person name="Yamada A."/>
            <person name="Yan M."/>
            <person name="Wang P."/>
            <person name="Xu J."/>
            <person name="Bruns T."/>
            <person name="Baldrian P."/>
            <person name="Vilgalys R."/>
            <person name="Dunand C."/>
            <person name="Henrissat B."/>
            <person name="Grigoriev I.V."/>
            <person name="Hibbett D."/>
            <person name="Nagy L.G."/>
            <person name="Martin F.M."/>
        </authorList>
    </citation>
    <scope>NUCLEOTIDE SEQUENCE</scope>
    <source>
        <strain evidence="1">UP504</strain>
    </source>
</reference>
<dbReference type="PANTHER" id="PTHR11799:SF30">
    <property type="entry name" value="SERUM PARAOXONASE_ARYLESTERASE 2"/>
    <property type="match status" value="1"/>
</dbReference>
<proteinExistence type="predicted"/>
<dbReference type="Proteomes" id="UP000886523">
    <property type="component" value="Unassembled WGS sequence"/>
</dbReference>
<protein>
    <submittedName>
        <fullName evidence="1">Uncharacterized protein</fullName>
    </submittedName>
</protein>
<accession>A0A9P6AK79</accession>
<evidence type="ECO:0000313" key="1">
    <source>
        <dbReference type="EMBL" id="KAF9507342.1"/>
    </source>
</evidence>
<comment type="caution">
    <text evidence="1">The sequence shown here is derived from an EMBL/GenBank/DDBJ whole genome shotgun (WGS) entry which is preliminary data.</text>
</comment>
<gene>
    <name evidence="1" type="ORF">BS47DRAFT_316957</name>
</gene>
<dbReference type="SUPFAM" id="SSF63829">
    <property type="entry name" value="Calcium-dependent phosphotriesterase"/>
    <property type="match status" value="1"/>
</dbReference>
<organism evidence="1 2">
    <name type="scientific">Hydnum rufescens UP504</name>
    <dbReference type="NCBI Taxonomy" id="1448309"/>
    <lineage>
        <taxon>Eukaryota</taxon>
        <taxon>Fungi</taxon>
        <taxon>Dikarya</taxon>
        <taxon>Basidiomycota</taxon>
        <taxon>Agaricomycotina</taxon>
        <taxon>Agaricomycetes</taxon>
        <taxon>Cantharellales</taxon>
        <taxon>Hydnaceae</taxon>
        <taxon>Hydnum</taxon>
    </lineage>
</organism>
<sequence length="357" mass="39645">MPKKISILTQTLLVAVTVWIWQIGRPVWKEFTLSFRNGQTTISTPGYYFAGDANKTCEIVTRPDPSKISHCEDGVRIGDKKLLISCDPGRPNWNPVMGIMTNSRTNGSLWIYDYGNNDSLQPVELVGFPAGRTFHPLGVNVFRKTPAGPVHAFVANLEAKASAVEVFTILDKAPYKAFYERTLSHPLIHAPNAVLPVSPTQLYVSIDHRFTGRMSKWIAKLSFFEDFLQAPLGWVAYVEILPNGKVKYSKAANFINFANGLFLSRDGREFAVVSSVRSILSFYDRDPRTSKLTFREKIQLPYPPDNLRPDSEGNIIVSGSANLLHLGEFAYGAVHILPAGFPELPAGSRTTALSCPR</sequence>
<keyword evidence="2" id="KW-1185">Reference proteome</keyword>
<dbReference type="AlphaFoldDB" id="A0A9P6AK79"/>
<name>A0A9P6AK79_9AGAM</name>
<dbReference type="EMBL" id="MU129083">
    <property type="protein sequence ID" value="KAF9507342.1"/>
    <property type="molecule type" value="Genomic_DNA"/>
</dbReference>